<dbReference type="AlphaFoldDB" id="A0A2K9NL27"/>
<gene>
    <name evidence="1" type="ORF">C0V82_25510</name>
</gene>
<accession>A0A2K9NL27</accession>
<dbReference type="PANTHER" id="PTHR30273:SF2">
    <property type="entry name" value="PROTEIN FECR"/>
    <property type="match status" value="1"/>
</dbReference>
<sequence>MTLPADHDLEQAARWMARLRAGQDAATRRDFRRWLEQDPAHASAMERVASAWEQAGPLLPVPSVRHQARPFMTGFAALAACLALLLAVPPQWLAWARENHATTRGEVRAIQLWDGSEIRLDADSAVEVAYGPFSRDIRLTRGEASFKVARSRLRPFAVTADHLTIVATGTEFIVEDATDTRVTLLEGGVDLRDPASDRVTGRLAPGQMAVADGMRPPRIASADIEQAGAWRQGRLIFNQTSLGEALTRFARYGGPRVTLSENAAALQVSGVFATGDVEKFVAVAAKLHGLAVTRGGDGGMTLTVERGKRRG</sequence>
<dbReference type="OrthoDB" id="9798846at2"/>
<dbReference type="RefSeq" id="WP_102115275.1">
    <property type="nucleotide sequence ID" value="NZ_BMGN01000009.1"/>
</dbReference>
<dbReference type="InterPro" id="IPR012373">
    <property type="entry name" value="Ferrdict_sens_TM"/>
</dbReference>
<keyword evidence="1" id="KW-0614">Plasmid</keyword>
<reference evidence="1 2" key="1">
    <citation type="submission" date="2017-12" db="EMBL/GenBank/DDBJ databases">
        <title>Genomes of bacteria within cyanobacterial aggregates.</title>
        <authorList>
            <person name="Cai H."/>
        </authorList>
    </citation>
    <scope>NUCLEOTIDE SEQUENCE [LARGE SCALE GENOMIC DNA]</scope>
    <source>
        <strain evidence="1 2">TH16</strain>
        <plasmid evidence="1 2">unnamed2</plasmid>
    </source>
</reference>
<evidence type="ECO:0000313" key="1">
    <source>
        <dbReference type="EMBL" id="AUN33772.1"/>
    </source>
</evidence>
<keyword evidence="2" id="KW-1185">Reference proteome</keyword>
<dbReference type="EMBL" id="CP025614">
    <property type="protein sequence ID" value="AUN33772.1"/>
    <property type="molecule type" value="Genomic_DNA"/>
</dbReference>
<dbReference type="Pfam" id="PF04773">
    <property type="entry name" value="FecR"/>
    <property type="match status" value="1"/>
</dbReference>
<dbReference type="PIRSF" id="PIRSF018266">
    <property type="entry name" value="FecR"/>
    <property type="match status" value="1"/>
</dbReference>
<dbReference type="InterPro" id="IPR006860">
    <property type="entry name" value="FecR"/>
</dbReference>
<dbReference type="Proteomes" id="UP000234752">
    <property type="component" value="Plasmid unnamed2"/>
</dbReference>
<dbReference type="KEGG" id="ncb:C0V82_25510"/>
<organism evidence="1 2">
    <name type="scientific">Niveispirillum cyanobacteriorum</name>
    <dbReference type="NCBI Taxonomy" id="1612173"/>
    <lineage>
        <taxon>Bacteria</taxon>
        <taxon>Pseudomonadati</taxon>
        <taxon>Pseudomonadota</taxon>
        <taxon>Alphaproteobacteria</taxon>
        <taxon>Rhodospirillales</taxon>
        <taxon>Azospirillaceae</taxon>
        <taxon>Niveispirillum</taxon>
    </lineage>
</organism>
<evidence type="ECO:0000313" key="2">
    <source>
        <dbReference type="Proteomes" id="UP000234752"/>
    </source>
</evidence>
<protein>
    <submittedName>
        <fullName evidence="1">Uncharacterized protein</fullName>
    </submittedName>
</protein>
<dbReference type="Pfam" id="PF16220">
    <property type="entry name" value="DUF4880"/>
    <property type="match status" value="1"/>
</dbReference>
<dbReference type="InterPro" id="IPR032623">
    <property type="entry name" value="FecR_N"/>
</dbReference>
<proteinExistence type="predicted"/>
<dbReference type="GO" id="GO:0016989">
    <property type="term" value="F:sigma factor antagonist activity"/>
    <property type="evidence" value="ECO:0007669"/>
    <property type="project" value="TreeGrafter"/>
</dbReference>
<geneLocation type="plasmid" evidence="1 2">
    <name>unnamed2</name>
</geneLocation>
<name>A0A2K9NL27_9PROT</name>
<dbReference type="Gene3D" id="2.60.120.1440">
    <property type="match status" value="1"/>
</dbReference>
<dbReference type="PANTHER" id="PTHR30273">
    <property type="entry name" value="PERIPLASMIC SIGNAL SENSOR AND SIGMA FACTOR ACTIVATOR FECR-RELATED"/>
    <property type="match status" value="1"/>
</dbReference>